<dbReference type="Proteomes" id="UP000002139">
    <property type="component" value="Chromosome"/>
</dbReference>
<dbReference type="BioCyc" id="SCEL448385:SCE_RS29965-MONOMER"/>
<dbReference type="PROSITE" id="PS00688">
    <property type="entry name" value="SIGMA54_INTERACT_3"/>
    <property type="match status" value="1"/>
</dbReference>
<keyword evidence="1" id="KW-0547">Nucleotide-binding</keyword>
<feature type="region of interest" description="Disordered" evidence="6">
    <location>
        <begin position="451"/>
        <end position="491"/>
    </location>
</feature>
<dbReference type="eggNOG" id="COG2204">
    <property type="taxonomic scope" value="Bacteria"/>
</dbReference>
<dbReference type="InterPro" id="IPR025662">
    <property type="entry name" value="Sigma_54_int_dom_ATP-bd_1"/>
</dbReference>
<evidence type="ECO:0000256" key="6">
    <source>
        <dbReference type="SAM" id="MobiDB-lite"/>
    </source>
</evidence>
<dbReference type="GO" id="GO:0006355">
    <property type="term" value="P:regulation of DNA-templated transcription"/>
    <property type="evidence" value="ECO:0007669"/>
    <property type="project" value="InterPro"/>
</dbReference>
<sequence length="580" mass="62746">MRVAHGQEAPNAGSAELASLFGGRVSSHPMVTERTGLTTIANATTLHPDTSPSRRACTRLAPSLSVLYHPRLERIGERAVLADLALRDAVALSRMEPYFGPPGAIGDAPLGDTHLSRKPLRIIALPDDRIRLDAAERGSHVVVDGAPLEGSRDFSLGEVTRGVVIELASRVVLLLHMVDPSPREPGERLGLVGDSDLLERTRWHIRRVADLGTAVLLRGETGTGKELVARAIHQAGSRRNQPFVAVNMAAIPPLLAAAELFGAERGSYTGALRDRPGYFGSAEGGTLFLDEIGEAPPDVQAMLLRALETGEIQAVGAQQPKKTRIRLITATDADLEAKVAEGAFRAPLLHRLAGYEIALPPLRDRRDDLGRLLLHFLREELAVSGDAHRLDAPRPDGAPWLPASVVARLARYDWPGNIRQLRNVARQLVVGSQGAARLEGAPALEHLLQRAAPAQRSHADGDRAAAVRSARPETATAARASSGKGAGWRKPSDVREEELIDALRRSRWDFKAAAEQLGISRTSLYALVESCPQVRQASHLAPDEVARCYAECGGHIDAMVERLMVSKRALQRRIRELRLA</sequence>
<dbReference type="STRING" id="448385.sce5833"/>
<dbReference type="InterPro" id="IPR025944">
    <property type="entry name" value="Sigma_54_int_dom_CS"/>
</dbReference>
<dbReference type="Gene3D" id="3.40.50.300">
    <property type="entry name" value="P-loop containing nucleotide triphosphate hydrolases"/>
    <property type="match status" value="1"/>
</dbReference>
<dbReference type="Gene3D" id="1.10.10.60">
    <property type="entry name" value="Homeodomain-like"/>
    <property type="match status" value="1"/>
</dbReference>
<dbReference type="Pfam" id="PF00158">
    <property type="entry name" value="Sigma54_activat"/>
    <property type="match status" value="1"/>
</dbReference>
<evidence type="ECO:0000256" key="2">
    <source>
        <dbReference type="ARBA" id="ARBA00022840"/>
    </source>
</evidence>
<dbReference type="Gene3D" id="1.10.8.60">
    <property type="match status" value="1"/>
</dbReference>
<dbReference type="InterPro" id="IPR027417">
    <property type="entry name" value="P-loop_NTPase"/>
</dbReference>
<dbReference type="HOGENOM" id="CLU_000445_119_3_7"/>
<dbReference type="PROSITE" id="PS00676">
    <property type="entry name" value="SIGMA54_INTERACT_2"/>
    <property type="match status" value="1"/>
</dbReference>
<accession>A9G8I0</accession>
<dbReference type="CDD" id="cd00009">
    <property type="entry name" value="AAA"/>
    <property type="match status" value="1"/>
</dbReference>
<dbReference type="InterPro" id="IPR003593">
    <property type="entry name" value="AAA+_ATPase"/>
</dbReference>
<evidence type="ECO:0000313" key="9">
    <source>
        <dbReference type="Proteomes" id="UP000002139"/>
    </source>
</evidence>
<dbReference type="InterPro" id="IPR002078">
    <property type="entry name" value="Sigma_54_int"/>
</dbReference>
<evidence type="ECO:0000256" key="5">
    <source>
        <dbReference type="ARBA" id="ARBA00023163"/>
    </source>
</evidence>
<dbReference type="GO" id="GO:0043565">
    <property type="term" value="F:sequence-specific DNA binding"/>
    <property type="evidence" value="ECO:0007669"/>
    <property type="project" value="InterPro"/>
</dbReference>
<dbReference type="InterPro" id="IPR058031">
    <property type="entry name" value="AAA_lid_NorR"/>
</dbReference>
<dbReference type="Pfam" id="PF02954">
    <property type="entry name" value="HTH_8"/>
    <property type="match status" value="1"/>
</dbReference>
<evidence type="ECO:0000259" key="7">
    <source>
        <dbReference type="PROSITE" id="PS50045"/>
    </source>
</evidence>
<dbReference type="InterPro" id="IPR025943">
    <property type="entry name" value="Sigma_54_int_dom_ATP-bd_2"/>
</dbReference>
<keyword evidence="9" id="KW-1185">Reference proteome</keyword>
<gene>
    <name evidence="8" type="ordered locus">sce5833</name>
</gene>
<keyword evidence="4" id="KW-0238">DNA-binding</keyword>
<dbReference type="SMART" id="SM00382">
    <property type="entry name" value="AAA"/>
    <property type="match status" value="1"/>
</dbReference>
<dbReference type="KEGG" id="scl:sce5833"/>
<dbReference type="EMBL" id="AM746676">
    <property type="protein sequence ID" value="CAN95996.1"/>
    <property type="molecule type" value="Genomic_DNA"/>
</dbReference>
<dbReference type="PROSITE" id="PS00675">
    <property type="entry name" value="SIGMA54_INTERACT_1"/>
    <property type="match status" value="1"/>
</dbReference>
<dbReference type="InterPro" id="IPR002197">
    <property type="entry name" value="HTH_Fis"/>
</dbReference>
<dbReference type="GO" id="GO:0005524">
    <property type="term" value="F:ATP binding"/>
    <property type="evidence" value="ECO:0007669"/>
    <property type="project" value="UniProtKB-KW"/>
</dbReference>
<keyword evidence="3" id="KW-0805">Transcription regulation</keyword>
<name>A9G8I0_SORC5</name>
<protein>
    <submittedName>
        <fullName evidence="8">Sigma-54 dependent transcriptional regulator</fullName>
    </submittedName>
</protein>
<evidence type="ECO:0000256" key="3">
    <source>
        <dbReference type="ARBA" id="ARBA00023015"/>
    </source>
</evidence>
<dbReference type="Pfam" id="PF25601">
    <property type="entry name" value="AAA_lid_14"/>
    <property type="match status" value="1"/>
</dbReference>
<organism evidence="8 9">
    <name type="scientific">Sorangium cellulosum (strain So ce56)</name>
    <name type="common">Polyangium cellulosum (strain So ce56)</name>
    <dbReference type="NCBI Taxonomy" id="448385"/>
    <lineage>
        <taxon>Bacteria</taxon>
        <taxon>Pseudomonadati</taxon>
        <taxon>Myxococcota</taxon>
        <taxon>Polyangia</taxon>
        <taxon>Polyangiales</taxon>
        <taxon>Polyangiaceae</taxon>
        <taxon>Sorangium</taxon>
    </lineage>
</organism>
<dbReference type="FunFam" id="3.40.50.300:FF:000006">
    <property type="entry name" value="DNA-binding transcriptional regulator NtrC"/>
    <property type="match status" value="1"/>
</dbReference>
<dbReference type="AlphaFoldDB" id="A9G8I0"/>
<evidence type="ECO:0000256" key="4">
    <source>
        <dbReference type="ARBA" id="ARBA00023125"/>
    </source>
</evidence>
<dbReference type="PANTHER" id="PTHR32071">
    <property type="entry name" value="TRANSCRIPTIONAL REGULATORY PROTEIN"/>
    <property type="match status" value="1"/>
</dbReference>
<keyword evidence="2" id="KW-0067">ATP-binding</keyword>
<feature type="domain" description="Sigma-54 factor interaction" evidence="7">
    <location>
        <begin position="191"/>
        <end position="430"/>
    </location>
</feature>
<dbReference type="PANTHER" id="PTHR32071:SF57">
    <property type="entry name" value="C4-DICARBOXYLATE TRANSPORT TRANSCRIPTIONAL REGULATORY PROTEIN DCTD"/>
    <property type="match status" value="1"/>
</dbReference>
<dbReference type="SUPFAM" id="SSF52540">
    <property type="entry name" value="P-loop containing nucleoside triphosphate hydrolases"/>
    <property type="match status" value="1"/>
</dbReference>
<evidence type="ECO:0000256" key="1">
    <source>
        <dbReference type="ARBA" id="ARBA00022741"/>
    </source>
</evidence>
<keyword evidence="5" id="KW-0804">Transcription</keyword>
<reference evidence="8 9" key="1">
    <citation type="journal article" date="2007" name="Nat. Biotechnol.">
        <title>Complete genome sequence of the myxobacterium Sorangium cellulosum.</title>
        <authorList>
            <person name="Schneiker S."/>
            <person name="Perlova O."/>
            <person name="Kaiser O."/>
            <person name="Gerth K."/>
            <person name="Alici A."/>
            <person name="Altmeyer M.O."/>
            <person name="Bartels D."/>
            <person name="Bekel T."/>
            <person name="Beyer S."/>
            <person name="Bode E."/>
            <person name="Bode H.B."/>
            <person name="Bolten C.J."/>
            <person name="Choudhuri J.V."/>
            <person name="Doss S."/>
            <person name="Elnakady Y.A."/>
            <person name="Frank B."/>
            <person name="Gaigalat L."/>
            <person name="Goesmann A."/>
            <person name="Groeger C."/>
            <person name="Gross F."/>
            <person name="Jelsbak L."/>
            <person name="Jelsbak L."/>
            <person name="Kalinowski J."/>
            <person name="Kegler C."/>
            <person name="Knauber T."/>
            <person name="Konietzny S."/>
            <person name="Kopp M."/>
            <person name="Krause L."/>
            <person name="Krug D."/>
            <person name="Linke B."/>
            <person name="Mahmud T."/>
            <person name="Martinez-Arias R."/>
            <person name="McHardy A.C."/>
            <person name="Merai M."/>
            <person name="Meyer F."/>
            <person name="Mormann S."/>
            <person name="Munoz-Dorado J."/>
            <person name="Perez J."/>
            <person name="Pradella S."/>
            <person name="Rachid S."/>
            <person name="Raddatz G."/>
            <person name="Rosenau F."/>
            <person name="Rueckert C."/>
            <person name="Sasse F."/>
            <person name="Scharfe M."/>
            <person name="Schuster S.C."/>
            <person name="Suen G."/>
            <person name="Treuner-Lange A."/>
            <person name="Velicer G.J."/>
            <person name="Vorholter F.-J."/>
            <person name="Weissman K.J."/>
            <person name="Welch R.D."/>
            <person name="Wenzel S.C."/>
            <person name="Whitworth D.E."/>
            <person name="Wilhelm S."/>
            <person name="Wittmann C."/>
            <person name="Bloecker H."/>
            <person name="Puehler A."/>
            <person name="Mueller R."/>
        </authorList>
    </citation>
    <scope>NUCLEOTIDE SEQUENCE [LARGE SCALE GENOMIC DNA]</scope>
    <source>
        <strain evidence="9">So ce56</strain>
    </source>
</reference>
<proteinExistence type="predicted"/>
<evidence type="ECO:0000313" key="8">
    <source>
        <dbReference type="EMBL" id="CAN95996.1"/>
    </source>
</evidence>
<dbReference type="PROSITE" id="PS50045">
    <property type="entry name" value="SIGMA54_INTERACT_4"/>
    <property type="match status" value="1"/>
</dbReference>